<keyword evidence="7 11" id="KW-0694">RNA-binding</keyword>
<evidence type="ECO:0000256" key="8">
    <source>
        <dbReference type="ARBA" id="ARBA00022977"/>
    </source>
</evidence>
<dbReference type="GO" id="GO:0000049">
    <property type="term" value="F:tRNA binding"/>
    <property type="evidence" value="ECO:0007669"/>
    <property type="project" value="UniProtKB-UniRule"/>
</dbReference>
<feature type="binding site" evidence="11">
    <location>
        <position position="289"/>
    </location>
    <ligand>
        <name>ATP</name>
        <dbReference type="ChEBI" id="CHEBI:30616"/>
    </ligand>
</feature>
<dbReference type="InterPro" id="IPR004114">
    <property type="entry name" value="THUMP_dom"/>
</dbReference>
<dbReference type="InterPro" id="IPR049961">
    <property type="entry name" value="ThiI_N"/>
</dbReference>
<dbReference type="GO" id="GO:0140741">
    <property type="term" value="F:tRNA-uracil-4 sulfurtransferase activity"/>
    <property type="evidence" value="ECO:0007669"/>
    <property type="project" value="UniProtKB-EC"/>
</dbReference>
<dbReference type="GO" id="GO:0009229">
    <property type="term" value="P:thiamine diphosphate biosynthetic process"/>
    <property type="evidence" value="ECO:0007669"/>
    <property type="project" value="UniProtKB-UniRule"/>
</dbReference>
<dbReference type="PANTHER" id="PTHR43209">
    <property type="entry name" value="TRNA SULFURTRANSFERASE"/>
    <property type="match status" value="1"/>
</dbReference>
<gene>
    <name evidence="11" type="primary">thiI</name>
    <name evidence="14" type="ORF">B6F84_01930</name>
</gene>
<evidence type="ECO:0000256" key="1">
    <source>
        <dbReference type="ARBA" id="ARBA00004496"/>
    </source>
</evidence>
<dbReference type="Gene3D" id="3.40.250.10">
    <property type="entry name" value="Rhodanese-like domain"/>
    <property type="match status" value="1"/>
</dbReference>
<feature type="active site" description="Cysteine persulfide intermediate" evidence="11">
    <location>
        <position position="433"/>
    </location>
</feature>
<dbReference type="Pfam" id="PF00581">
    <property type="entry name" value="Rhodanese"/>
    <property type="match status" value="1"/>
</dbReference>
<dbReference type="PROSITE" id="PS50206">
    <property type="entry name" value="RHODANESE_3"/>
    <property type="match status" value="1"/>
</dbReference>
<dbReference type="InterPro" id="IPR001763">
    <property type="entry name" value="Rhodanese-like_dom"/>
</dbReference>
<dbReference type="HAMAP" id="MF_00021">
    <property type="entry name" value="ThiI"/>
    <property type="match status" value="1"/>
</dbReference>
<dbReference type="Gene3D" id="3.40.50.620">
    <property type="entry name" value="HUPs"/>
    <property type="match status" value="1"/>
</dbReference>
<dbReference type="GO" id="GO:0005829">
    <property type="term" value="C:cytosol"/>
    <property type="evidence" value="ECO:0007669"/>
    <property type="project" value="TreeGrafter"/>
</dbReference>
<comment type="catalytic activity">
    <reaction evidence="11">
        <text>[ThiS sulfur-carrier protein]-C-terminal Gly-Gly-AMP + S-sulfanyl-L-cysteinyl-[cysteine desulfurase] + AH2 = [ThiS sulfur-carrier protein]-C-terminal-Gly-aminoethanethioate + L-cysteinyl-[cysteine desulfurase] + A + AMP + 2 H(+)</text>
        <dbReference type="Rhea" id="RHEA:43340"/>
        <dbReference type="Rhea" id="RHEA-COMP:12157"/>
        <dbReference type="Rhea" id="RHEA-COMP:12158"/>
        <dbReference type="Rhea" id="RHEA-COMP:12910"/>
        <dbReference type="Rhea" id="RHEA-COMP:19908"/>
        <dbReference type="ChEBI" id="CHEBI:13193"/>
        <dbReference type="ChEBI" id="CHEBI:15378"/>
        <dbReference type="ChEBI" id="CHEBI:17499"/>
        <dbReference type="ChEBI" id="CHEBI:29950"/>
        <dbReference type="ChEBI" id="CHEBI:61963"/>
        <dbReference type="ChEBI" id="CHEBI:90618"/>
        <dbReference type="ChEBI" id="CHEBI:232372"/>
        <dbReference type="ChEBI" id="CHEBI:456215"/>
    </reaction>
</comment>
<dbReference type="OrthoDB" id="372227at2157"/>
<dbReference type="InterPro" id="IPR054173">
    <property type="entry name" value="ThiI_fer"/>
</dbReference>
<dbReference type="InterPro" id="IPR014729">
    <property type="entry name" value="Rossmann-like_a/b/a_fold"/>
</dbReference>
<dbReference type="GO" id="GO:0052837">
    <property type="term" value="P:thiazole biosynthetic process"/>
    <property type="evidence" value="ECO:0007669"/>
    <property type="project" value="TreeGrafter"/>
</dbReference>
<dbReference type="InterPro" id="IPR050102">
    <property type="entry name" value="tRNA_sulfurtransferase_ThiI"/>
</dbReference>
<evidence type="ECO:0000256" key="3">
    <source>
        <dbReference type="ARBA" id="ARBA00022555"/>
    </source>
</evidence>
<dbReference type="Proteomes" id="UP000193404">
    <property type="component" value="Chromosome"/>
</dbReference>
<sequence length="464" mass="52640">MKVIVVRYGEIGIKSTNVRKKMENVLISNLLYSAKYHNCGETKVVKEQGRIFLYGNTDCLKVSSPKVFGVKSISEAEEISFTSINEIVDYAEKIWKDKIGGKSFAIRVRRIGNHNFTSIDVESRIGEKLYQYGKINLKNPDLTFYIEIRQNKAFFFDKIIEGPGGLPIGVEGRGLALVSGGIDSPVAAWMIMKRGVALDILHCDISGPLALSSISLIFEKIKEWSLGYTPKVYIIDCGKLIYTIMKKIDRRFWSIAFKRGLYLLANEIAQKYGYKAIVTGESLGQVSSQTLSVLSSLEYKIDTLFLRPLIGFDKDEITKLAQKIGTFDLSTKVPEYCALFSHKPRTKASIKDIEYIDKELDGIIQEILSQNETIKTENVFIDKIPENAIVIDLRNENDYKKSHIPNSIRIDPKDVFEYIIKTRDKNSTYVLYCYNGVMSGDLAYRLRKMGYNAYAFLNKTIVKA</sequence>
<accession>A0A1W6JXG8</accession>
<comment type="caution">
    <text evidence="11">Lacks conserved residue(s) required for the propagation of feature annotation.</text>
</comment>
<dbReference type="GO" id="GO:0009228">
    <property type="term" value="P:thiamine biosynthetic process"/>
    <property type="evidence" value="ECO:0007669"/>
    <property type="project" value="UniProtKB-KW"/>
</dbReference>
<evidence type="ECO:0000256" key="6">
    <source>
        <dbReference type="ARBA" id="ARBA00022840"/>
    </source>
</evidence>
<dbReference type="AlphaFoldDB" id="A0A1W6JXG8"/>
<dbReference type="GO" id="GO:0005524">
    <property type="term" value="F:ATP binding"/>
    <property type="evidence" value="ECO:0007669"/>
    <property type="project" value="UniProtKB-UniRule"/>
</dbReference>
<keyword evidence="5 11" id="KW-0547">Nucleotide-binding</keyword>
<dbReference type="Gene3D" id="3.30.2130.30">
    <property type="match status" value="1"/>
</dbReference>
<dbReference type="SUPFAM" id="SSF52821">
    <property type="entry name" value="Rhodanese/Cell cycle control phosphatase"/>
    <property type="match status" value="1"/>
</dbReference>
<dbReference type="Pfam" id="PF02568">
    <property type="entry name" value="ThiI"/>
    <property type="match status" value="1"/>
</dbReference>
<dbReference type="GO" id="GO:0002937">
    <property type="term" value="P:tRNA 4-thiouridine biosynthesis"/>
    <property type="evidence" value="ECO:0007669"/>
    <property type="project" value="TreeGrafter"/>
</dbReference>
<dbReference type="Pfam" id="PF22025">
    <property type="entry name" value="ThiI_fer"/>
    <property type="match status" value="1"/>
</dbReference>
<comment type="similarity">
    <text evidence="11">Belongs to the ThiI family.</text>
</comment>
<dbReference type="EC" id="2.8.1.4" evidence="11"/>
<dbReference type="UniPathway" id="UPA00060"/>
<dbReference type="InterPro" id="IPR049962">
    <property type="entry name" value="THUMP_ThiI"/>
</dbReference>
<evidence type="ECO:0000313" key="14">
    <source>
        <dbReference type="EMBL" id="ARM74904.1"/>
    </source>
</evidence>
<evidence type="ECO:0000256" key="11">
    <source>
        <dbReference type="HAMAP-Rule" id="MF_00021"/>
    </source>
</evidence>
<evidence type="ECO:0000256" key="7">
    <source>
        <dbReference type="ARBA" id="ARBA00022884"/>
    </source>
</evidence>
<dbReference type="InterPro" id="IPR036873">
    <property type="entry name" value="Rhodanese-like_dom_sf"/>
</dbReference>
<reference evidence="14 15" key="1">
    <citation type="submission" date="2017-03" db="EMBL/GenBank/DDBJ databases">
        <title>Sulfur activation and transportation mechanism of thermophilic Archaea Acidianus manzaensis YN-25.</title>
        <authorList>
            <person name="Ma Y."/>
            <person name="Yang Y."/>
            <person name="Xia J."/>
        </authorList>
    </citation>
    <scope>NUCLEOTIDE SEQUENCE [LARGE SCALE GENOMIC DNA]</scope>
    <source>
        <strain evidence="14 15">YN-25</strain>
    </source>
</reference>
<keyword evidence="3 11" id="KW-0820">tRNA-binding</keyword>
<dbReference type="SUPFAM" id="SSF52402">
    <property type="entry name" value="Adenine nucleotide alpha hydrolases-like"/>
    <property type="match status" value="1"/>
</dbReference>
<keyword evidence="10" id="KW-0676">Redox-active center</keyword>
<dbReference type="SUPFAM" id="SSF143437">
    <property type="entry name" value="THUMP domain-like"/>
    <property type="match status" value="1"/>
</dbReference>
<evidence type="ECO:0000256" key="5">
    <source>
        <dbReference type="ARBA" id="ARBA00022741"/>
    </source>
</evidence>
<keyword evidence="15" id="KW-1185">Reference proteome</keyword>
<comment type="subcellular location">
    <subcellularLocation>
        <location evidence="1 11">Cytoplasm</location>
    </subcellularLocation>
</comment>
<dbReference type="Pfam" id="PF02926">
    <property type="entry name" value="THUMP"/>
    <property type="match status" value="1"/>
</dbReference>
<evidence type="ECO:0000259" key="13">
    <source>
        <dbReference type="PROSITE" id="PS51165"/>
    </source>
</evidence>
<evidence type="ECO:0000256" key="2">
    <source>
        <dbReference type="ARBA" id="ARBA00022490"/>
    </source>
</evidence>
<feature type="binding site" evidence="11">
    <location>
        <position position="258"/>
    </location>
    <ligand>
        <name>ATP</name>
        <dbReference type="ChEBI" id="CHEBI:30616"/>
    </ligand>
</feature>
<feature type="domain" description="THUMP" evidence="13">
    <location>
        <begin position="58"/>
        <end position="159"/>
    </location>
</feature>
<comment type="pathway">
    <text evidence="11">Cofactor biosynthesis; thiamine diphosphate biosynthesis.</text>
</comment>
<feature type="domain" description="Rhodanese" evidence="12">
    <location>
        <begin position="384"/>
        <end position="463"/>
    </location>
</feature>
<evidence type="ECO:0000313" key="15">
    <source>
        <dbReference type="Proteomes" id="UP000193404"/>
    </source>
</evidence>
<keyword evidence="9" id="KW-1015">Disulfide bond</keyword>
<protein>
    <recommendedName>
        <fullName evidence="11">tRNA sulfurtransferase</fullName>
        <ecNumber evidence="11">2.8.1.4</ecNumber>
    </recommendedName>
    <alternativeName>
        <fullName evidence="11">Sulfur carrier protein ThiS sulfurtransferase</fullName>
    </alternativeName>
    <alternativeName>
        <fullName evidence="11">Thiamine biosynthesis protein ThiI</fullName>
    </alternativeName>
    <alternativeName>
        <fullName evidence="11">tRNA 4-thiouridine synthase</fullName>
    </alternativeName>
</protein>
<dbReference type="CDD" id="cd11716">
    <property type="entry name" value="THUMP_ThiI"/>
    <property type="match status" value="1"/>
</dbReference>
<keyword evidence="8 11" id="KW-0784">Thiamine biosynthesis</keyword>
<comment type="catalytic activity">
    <reaction evidence="11">
        <text>[ThiI sulfur-carrier protein]-S-sulfanyl-L-cysteine + a uridine in tRNA + 2 reduced [2Fe-2S]-[ferredoxin] + ATP + H(+) = [ThiI sulfur-carrier protein]-L-cysteine + a 4-thiouridine in tRNA + 2 oxidized [2Fe-2S]-[ferredoxin] + AMP + diphosphate</text>
        <dbReference type="Rhea" id="RHEA:24176"/>
        <dbReference type="Rhea" id="RHEA-COMP:10000"/>
        <dbReference type="Rhea" id="RHEA-COMP:10001"/>
        <dbReference type="Rhea" id="RHEA-COMP:13337"/>
        <dbReference type="Rhea" id="RHEA-COMP:13338"/>
        <dbReference type="Rhea" id="RHEA-COMP:13339"/>
        <dbReference type="Rhea" id="RHEA-COMP:13340"/>
        <dbReference type="ChEBI" id="CHEBI:15378"/>
        <dbReference type="ChEBI" id="CHEBI:29950"/>
        <dbReference type="ChEBI" id="CHEBI:30616"/>
        <dbReference type="ChEBI" id="CHEBI:33019"/>
        <dbReference type="ChEBI" id="CHEBI:33737"/>
        <dbReference type="ChEBI" id="CHEBI:33738"/>
        <dbReference type="ChEBI" id="CHEBI:61963"/>
        <dbReference type="ChEBI" id="CHEBI:65315"/>
        <dbReference type="ChEBI" id="CHEBI:136798"/>
        <dbReference type="ChEBI" id="CHEBI:456215"/>
        <dbReference type="EC" id="2.8.1.4"/>
    </reaction>
</comment>
<dbReference type="PANTHER" id="PTHR43209:SF1">
    <property type="entry name" value="TRNA SULFURTRANSFERASE"/>
    <property type="match status" value="1"/>
</dbReference>
<dbReference type="STRING" id="282676.B6F84_01930"/>
<dbReference type="RefSeq" id="WP_148690657.1">
    <property type="nucleotide sequence ID" value="NZ_CP020477.1"/>
</dbReference>
<keyword evidence="2 11" id="KW-0963">Cytoplasm</keyword>
<dbReference type="GO" id="GO:0004810">
    <property type="term" value="F:CCA tRNA nucleotidyltransferase activity"/>
    <property type="evidence" value="ECO:0007669"/>
    <property type="project" value="InterPro"/>
</dbReference>
<name>A0A1W6JXG8_9CREN</name>
<keyword evidence="6 11" id="KW-0067">ATP-binding</keyword>
<comment type="function">
    <text evidence="11">Catalyzes the ATP-dependent transfer of a sulfur to tRNA to produce 4-thiouridine in position 8 of tRNAs, which functions as a near-UV photosensor. Also catalyzes the transfer of sulfur to the sulfur carrier protein ThiS, forming ThiS-thiocarboxylate. This is a step in the synthesis of thiazole, in the thiamine biosynthesis pathway. The sulfur is donated as persulfide by IscS.</text>
</comment>
<dbReference type="SMART" id="SM00981">
    <property type="entry name" value="THUMP"/>
    <property type="match status" value="1"/>
</dbReference>
<evidence type="ECO:0000256" key="9">
    <source>
        <dbReference type="ARBA" id="ARBA00023157"/>
    </source>
</evidence>
<evidence type="ECO:0000256" key="10">
    <source>
        <dbReference type="ARBA" id="ARBA00023284"/>
    </source>
</evidence>
<feature type="binding site" evidence="11">
    <location>
        <position position="280"/>
    </location>
    <ligand>
        <name>ATP</name>
        <dbReference type="ChEBI" id="CHEBI:30616"/>
    </ligand>
</feature>
<dbReference type="SMART" id="SM00450">
    <property type="entry name" value="RHOD"/>
    <property type="match status" value="1"/>
</dbReference>
<keyword evidence="4 11" id="KW-0808">Transferase</keyword>
<dbReference type="KEGG" id="aman:B6F84_01930"/>
<dbReference type="PROSITE" id="PS51165">
    <property type="entry name" value="THUMP"/>
    <property type="match status" value="1"/>
</dbReference>
<dbReference type="GeneID" id="41589639"/>
<evidence type="ECO:0000256" key="4">
    <source>
        <dbReference type="ARBA" id="ARBA00022679"/>
    </source>
</evidence>
<organism evidence="14 15">
    <name type="scientific">Acidianus manzaensis</name>
    <dbReference type="NCBI Taxonomy" id="282676"/>
    <lineage>
        <taxon>Archaea</taxon>
        <taxon>Thermoproteota</taxon>
        <taxon>Thermoprotei</taxon>
        <taxon>Sulfolobales</taxon>
        <taxon>Sulfolobaceae</taxon>
        <taxon>Acidianus</taxon>
    </lineage>
</organism>
<dbReference type="InterPro" id="IPR003720">
    <property type="entry name" value="tRNA_STrfase"/>
</dbReference>
<dbReference type="CDD" id="cd00158">
    <property type="entry name" value="RHOD"/>
    <property type="match status" value="1"/>
</dbReference>
<dbReference type="NCBIfam" id="TIGR00342">
    <property type="entry name" value="tRNA uracil 4-sulfurtransferase ThiI"/>
    <property type="match status" value="1"/>
</dbReference>
<proteinExistence type="inferred from homology"/>
<feature type="binding site" evidence="11">
    <location>
        <begin position="177"/>
        <end position="178"/>
    </location>
    <ligand>
        <name>ATP</name>
        <dbReference type="ChEBI" id="CHEBI:30616"/>
    </ligand>
</feature>
<dbReference type="EMBL" id="CP020477">
    <property type="protein sequence ID" value="ARM74904.1"/>
    <property type="molecule type" value="Genomic_DNA"/>
</dbReference>
<evidence type="ECO:0000259" key="12">
    <source>
        <dbReference type="PROSITE" id="PS50206"/>
    </source>
</evidence>
<dbReference type="InterPro" id="IPR020536">
    <property type="entry name" value="ThiI_AANH"/>
</dbReference>